<proteinExistence type="predicted"/>
<feature type="region of interest" description="Disordered" evidence="1">
    <location>
        <begin position="50"/>
        <end position="71"/>
    </location>
</feature>
<evidence type="ECO:0000313" key="2">
    <source>
        <dbReference type="Proteomes" id="UP000095282"/>
    </source>
</evidence>
<protein>
    <submittedName>
        <fullName evidence="3">Uncharacterized protein</fullName>
    </submittedName>
</protein>
<evidence type="ECO:0000256" key="1">
    <source>
        <dbReference type="SAM" id="MobiDB-lite"/>
    </source>
</evidence>
<accession>A0A1I7T425</accession>
<dbReference type="WBParaSite" id="Csp11.Scaffold497.g2220.t1">
    <property type="protein sequence ID" value="Csp11.Scaffold497.g2220.t1"/>
    <property type="gene ID" value="Csp11.Scaffold497.g2220"/>
</dbReference>
<evidence type="ECO:0000313" key="3">
    <source>
        <dbReference type="WBParaSite" id="Csp11.Scaffold497.g2220.t1"/>
    </source>
</evidence>
<keyword evidence="2" id="KW-1185">Reference proteome</keyword>
<sequence length="71" mass="8160">MTRRGGSEWTPEGAAENPFVQFSASISIEVVVFRLKMSEWHFLNRWQGEAEASGHPKEQQRNKQFVRPSAL</sequence>
<reference evidence="3" key="1">
    <citation type="submission" date="2016-11" db="UniProtKB">
        <authorList>
            <consortium name="WormBaseParasite"/>
        </authorList>
    </citation>
    <scope>IDENTIFICATION</scope>
</reference>
<dbReference type="AlphaFoldDB" id="A0A1I7T425"/>
<feature type="compositionally biased region" description="Basic and acidic residues" evidence="1">
    <location>
        <begin position="52"/>
        <end position="61"/>
    </location>
</feature>
<dbReference type="Proteomes" id="UP000095282">
    <property type="component" value="Unplaced"/>
</dbReference>
<organism evidence="2 3">
    <name type="scientific">Caenorhabditis tropicalis</name>
    <dbReference type="NCBI Taxonomy" id="1561998"/>
    <lineage>
        <taxon>Eukaryota</taxon>
        <taxon>Metazoa</taxon>
        <taxon>Ecdysozoa</taxon>
        <taxon>Nematoda</taxon>
        <taxon>Chromadorea</taxon>
        <taxon>Rhabditida</taxon>
        <taxon>Rhabditina</taxon>
        <taxon>Rhabditomorpha</taxon>
        <taxon>Rhabditoidea</taxon>
        <taxon>Rhabditidae</taxon>
        <taxon>Peloderinae</taxon>
        <taxon>Caenorhabditis</taxon>
    </lineage>
</organism>
<name>A0A1I7T425_9PELO</name>